<dbReference type="Gene3D" id="3.40.1580.10">
    <property type="entry name" value="SMI1/KNR4-like"/>
    <property type="match status" value="1"/>
</dbReference>
<dbReference type="Pfam" id="PF09346">
    <property type="entry name" value="SMI1_KNR4"/>
    <property type="match status" value="1"/>
</dbReference>
<dbReference type="AlphaFoldDB" id="A0A3A8QNE0"/>
<dbReference type="EMBL" id="RAWM01000034">
    <property type="protein sequence ID" value="RKH69338.1"/>
    <property type="molecule type" value="Genomic_DNA"/>
</dbReference>
<accession>A0A3A8QNE0</accession>
<feature type="domain" description="Knr4/Smi1-like" evidence="1">
    <location>
        <begin position="17"/>
        <end position="139"/>
    </location>
</feature>
<dbReference type="SUPFAM" id="SSF160631">
    <property type="entry name" value="SMI1/KNR4-like"/>
    <property type="match status" value="1"/>
</dbReference>
<gene>
    <name evidence="2" type="ORF">D7X96_15175</name>
</gene>
<sequence length="157" mass="17780">MSAMLLEISQRHFPNPPATAEQIEAFEQRAGWKLDPDLRAFYLHCDGADLFDRIDPPFRFHPLAQIVRARVAIRGKDTDDRGPADWWSICAVKDGNCIILDVGSARAGRYPLRDGYREMFPDPEYCPEIASTFSNFMGGALRSNGDWFWLTSQPSSP</sequence>
<name>A0A3A8QNE0_9BACT</name>
<organism evidence="2 3">
    <name type="scientific">Corallococcus interemptor</name>
    <dbReference type="NCBI Taxonomy" id="2316720"/>
    <lineage>
        <taxon>Bacteria</taxon>
        <taxon>Pseudomonadati</taxon>
        <taxon>Myxococcota</taxon>
        <taxon>Myxococcia</taxon>
        <taxon>Myxococcales</taxon>
        <taxon>Cystobacterineae</taxon>
        <taxon>Myxococcaceae</taxon>
        <taxon>Corallococcus</taxon>
    </lineage>
</organism>
<dbReference type="InterPro" id="IPR037883">
    <property type="entry name" value="Knr4/Smi1-like_sf"/>
</dbReference>
<keyword evidence="3" id="KW-1185">Reference proteome</keyword>
<dbReference type="RefSeq" id="WP_120548125.1">
    <property type="nucleotide sequence ID" value="NZ_RAWM01000034.1"/>
</dbReference>
<evidence type="ECO:0000313" key="2">
    <source>
        <dbReference type="EMBL" id="RKH69338.1"/>
    </source>
</evidence>
<reference evidence="3" key="1">
    <citation type="submission" date="2018-09" db="EMBL/GenBank/DDBJ databases">
        <authorList>
            <person name="Livingstone P.G."/>
            <person name="Whitworth D.E."/>
        </authorList>
    </citation>
    <scope>NUCLEOTIDE SEQUENCE [LARGE SCALE GENOMIC DNA]</scope>
    <source>
        <strain evidence="3">AB047A</strain>
    </source>
</reference>
<dbReference type="InterPro" id="IPR018958">
    <property type="entry name" value="Knr4/Smi1-like_dom"/>
</dbReference>
<dbReference type="OrthoDB" id="5505403at2"/>
<comment type="caution">
    <text evidence="2">The sequence shown here is derived from an EMBL/GenBank/DDBJ whole genome shotgun (WGS) entry which is preliminary data.</text>
</comment>
<protein>
    <submittedName>
        <fullName evidence="2">SMI1/KNR4 family protein</fullName>
    </submittedName>
</protein>
<evidence type="ECO:0000313" key="3">
    <source>
        <dbReference type="Proteomes" id="UP000282656"/>
    </source>
</evidence>
<proteinExistence type="predicted"/>
<dbReference type="Proteomes" id="UP000282656">
    <property type="component" value="Unassembled WGS sequence"/>
</dbReference>
<evidence type="ECO:0000259" key="1">
    <source>
        <dbReference type="SMART" id="SM00860"/>
    </source>
</evidence>
<dbReference type="SMART" id="SM00860">
    <property type="entry name" value="SMI1_KNR4"/>
    <property type="match status" value="1"/>
</dbReference>